<dbReference type="InterPro" id="IPR003661">
    <property type="entry name" value="HisK_dim/P_dom"/>
</dbReference>
<evidence type="ECO:0000256" key="9">
    <source>
        <dbReference type="ARBA" id="ARBA00022840"/>
    </source>
</evidence>
<dbReference type="SUPFAM" id="SSF55785">
    <property type="entry name" value="PYP-like sensor domain (PAS domain)"/>
    <property type="match status" value="2"/>
</dbReference>
<comment type="catalytic activity">
    <reaction evidence="1">
        <text>ATP + protein L-histidine = ADP + protein N-phospho-L-histidine.</text>
        <dbReference type="EC" id="2.7.13.3"/>
    </reaction>
</comment>
<dbReference type="SMART" id="SM00388">
    <property type="entry name" value="HisKA"/>
    <property type="match status" value="1"/>
</dbReference>
<dbReference type="Gene3D" id="3.30.565.10">
    <property type="entry name" value="Histidine kinase-like ATPase, C-terminal domain"/>
    <property type="match status" value="1"/>
</dbReference>
<feature type="coiled-coil region" evidence="12">
    <location>
        <begin position="245"/>
        <end position="318"/>
    </location>
</feature>
<dbReference type="SMART" id="SM00387">
    <property type="entry name" value="HATPase_c"/>
    <property type="match status" value="1"/>
</dbReference>
<dbReference type="InterPro" id="IPR029063">
    <property type="entry name" value="SAM-dependent_MTases_sf"/>
</dbReference>
<evidence type="ECO:0000256" key="3">
    <source>
        <dbReference type="ARBA" id="ARBA00012438"/>
    </source>
</evidence>
<keyword evidence="12" id="KW-0175">Coiled coil</keyword>
<dbReference type="SUPFAM" id="SSF47384">
    <property type="entry name" value="Homodimeric domain of signal transducing histidine kinase"/>
    <property type="match status" value="1"/>
</dbReference>
<evidence type="ECO:0000256" key="6">
    <source>
        <dbReference type="ARBA" id="ARBA00022679"/>
    </source>
</evidence>
<keyword evidence="8 15" id="KW-0418">Kinase</keyword>
<comment type="subcellular location">
    <subcellularLocation>
        <location evidence="2">Cell membrane</location>
    </subcellularLocation>
</comment>
<keyword evidence="5" id="KW-0597">Phosphoprotein</keyword>
<dbReference type="PRINTS" id="PR00344">
    <property type="entry name" value="BCTRLSENSOR"/>
</dbReference>
<organism evidence="15 16">
    <name type="scientific">Phormidium nigroviride PCC 7112</name>
    <dbReference type="NCBI Taxonomy" id="179408"/>
    <lineage>
        <taxon>Bacteria</taxon>
        <taxon>Bacillati</taxon>
        <taxon>Cyanobacteriota</taxon>
        <taxon>Cyanophyceae</taxon>
        <taxon>Oscillatoriophycideae</taxon>
        <taxon>Oscillatoriales</taxon>
        <taxon>Oscillatoriaceae</taxon>
        <taxon>Phormidium</taxon>
    </lineage>
</organism>
<dbReference type="GO" id="GO:0005524">
    <property type="term" value="F:ATP binding"/>
    <property type="evidence" value="ECO:0007669"/>
    <property type="project" value="UniProtKB-KW"/>
</dbReference>
<evidence type="ECO:0000256" key="7">
    <source>
        <dbReference type="ARBA" id="ARBA00022741"/>
    </source>
</evidence>
<dbReference type="eggNOG" id="COG5002">
    <property type="taxonomic scope" value="Bacteria"/>
</dbReference>
<dbReference type="GO" id="GO:0000155">
    <property type="term" value="F:phosphorelay sensor kinase activity"/>
    <property type="evidence" value="ECO:0007669"/>
    <property type="project" value="InterPro"/>
</dbReference>
<keyword evidence="10" id="KW-0902">Two-component regulatory system</keyword>
<keyword evidence="16" id="KW-1185">Reference proteome</keyword>
<dbReference type="InterPro" id="IPR035965">
    <property type="entry name" value="PAS-like_dom_sf"/>
</dbReference>
<dbReference type="Pfam" id="PF13596">
    <property type="entry name" value="PAS_10"/>
    <property type="match status" value="1"/>
</dbReference>
<evidence type="ECO:0000256" key="12">
    <source>
        <dbReference type="SAM" id="Coils"/>
    </source>
</evidence>
<dbReference type="InterPro" id="IPR004358">
    <property type="entry name" value="Sig_transdc_His_kin-like_C"/>
</dbReference>
<dbReference type="Gene3D" id="3.40.50.150">
    <property type="entry name" value="Vaccinia Virus protein VP39"/>
    <property type="match status" value="1"/>
</dbReference>
<gene>
    <name evidence="15" type="ORF">Osc7112_1146</name>
</gene>
<dbReference type="STRING" id="179408.Osc7112_1146"/>
<dbReference type="InterPro" id="IPR036097">
    <property type="entry name" value="HisK_dim/P_sf"/>
</dbReference>
<evidence type="ECO:0000313" key="15">
    <source>
        <dbReference type="EMBL" id="AFZ05695.1"/>
    </source>
</evidence>
<dbReference type="Proteomes" id="UP000010478">
    <property type="component" value="Chromosome"/>
</dbReference>
<name>K9VEL6_9CYAN</name>
<keyword evidence="7" id="KW-0547">Nucleotide-binding</keyword>
<dbReference type="InterPro" id="IPR000014">
    <property type="entry name" value="PAS"/>
</dbReference>
<sequence length="803" mass="90503">MLIYLGPLLQKKLLPMLHYGLRPAGFLLLGTSETVGDFSEFFALFDKKNKIYTKKLLSHWLSMDLNASNYSLTPLNPQPQQTEKLDEIEMEKQADRIVLNHYAPVGVVINTASEILQFRGQTNAYLELPPGKASFSLLRMAKEGLRAELRTAIQEASKQKQPVARAGLQVKEGEIVRQVRINVVPFQAGAAAKNYFLVLFQEESPIYAMPATDTDDGRVNSDASQGESLEIARLLQELKTTKEHLGAIVQEHQAANQDLRAANEEILSSNEELQSMNEELETAKEEIQATNEELNTINDELQRRNVESTQVSNDLENLLASINIPILMLGGDLRIRRFTPAIERIFNMISTDIGRSLSDITHKLIVPDLEQLILEVIRTLNLKVQEVQDRDGRWYDLHIRPYRTIDNKIDGAVVMLVDINELKLSAQQLMEAKNYAETIVETVREPLLVLDLNLRAITANRSFYETFQVMPSQTEQRSLFEMGNGQWNIPQLRSLLTEILAGNPQFQDFEVEHDFEHIGHKIMLLNGRKMPPIGDTQMILLAIEDITEQKQFEIERSLRMQEQSARAAAEEANRVKDEFLSVLSHELRTPLNAMIGWAQLLRMKKFDEAKTEEALKTIERSAKAQNQLIDDILDVSRITTGQFRLNPSEIELNPLLENAIGVICFAAEAKNIQLESRLSPLKPKILGDPSRLQQVVWNLLSNAIKFTPAGGRIDITLDYMDGMAQIQVSDTGKGIHPDFLPYVFDRFRQADSSYSRRDSGLGLGLSIVRHLVELHGGTVSATSAGEGQGATFTVRLPLRTDIP</sequence>
<evidence type="ECO:0000256" key="5">
    <source>
        <dbReference type="ARBA" id="ARBA00022553"/>
    </source>
</evidence>
<dbReference type="InterPro" id="IPR003594">
    <property type="entry name" value="HATPase_dom"/>
</dbReference>
<accession>K9VEL6</accession>
<dbReference type="EMBL" id="CP003614">
    <property type="protein sequence ID" value="AFZ05695.1"/>
    <property type="molecule type" value="Genomic_DNA"/>
</dbReference>
<dbReference type="AlphaFoldDB" id="K9VEL6"/>
<dbReference type="HOGENOM" id="CLU_000445_114_15_3"/>
<evidence type="ECO:0000256" key="8">
    <source>
        <dbReference type="ARBA" id="ARBA00022777"/>
    </source>
</evidence>
<dbReference type="InterPro" id="IPR000700">
    <property type="entry name" value="PAS-assoc_C"/>
</dbReference>
<dbReference type="eggNOG" id="COG1352">
    <property type="taxonomic scope" value="Bacteria"/>
</dbReference>
<evidence type="ECO:0000313" key="16">
    <source>
        <dbReference type="Proteomes" id="UP000010478"/>
    </source>
</evidence>
<evidence type="ECO:0000256" key="11">
    <source>
        <dbReference type="ARBA" id="ARBA00023136"/>
    </source>
</evidence>
<keyword evidence="11" id="KW-0472">Membrane</keyword>
<dbReference type="PANTHER" id="PTHR43547">
    <property type="entry name" value="TWO-COMPONENT HISTIDINE KINASE"/>
    <property type="match status" value="1"/>
</dbReference>
<dbReference type="InterPro" id="IPR036890">
    <property type="entry name" value="HATPase_C_sf"/>
</dbReference>
<dbReference type="Gene3D" id="3.30.450.20">
    <property type="entry name" value="PAS domain"/>
    <property type="match status" value="2"/>
</dbReference>
<dbReference type="InterPro" id="IPR013656">
    <property type="entry name" value="PAS_4"/>
</dbReference>
<dbReference type="PROSITE" id="PS50109">
    <property type="entry name" value="HIS_KIN"/>
    <property type="match status" value="1"/>
</dbReference>
<protein>
    <recommendedName>
        <fullName evidence="3">histidine kinase</fullName>
        <ecNumber evidence="3">2.7.13.3</ecNumber>
    </recommendedName>
</protein>
<dbReference type="PANTHER" id="PTHR43547:SF2">
    <property type="entry name" value="HYBRID SIGNAL TRANSDUCTION HISTIDINE KINASE C"/>
    <property type="match status" value="1"/>
</dbReference>
<evidence type="ECO:0000256" key="10">
    <source>
        <dbReference type="ARBA" id="ARBA00023012"/>
    </source>
</evidence>
<evidence type="ECO:0000259" key="14">
    <source>
        <dbReference type="PROSITE" id="PS50113"/>
    </source>
</evidence>
<dbReference type="Pfam" id="PF00512">
    <property type="entry name" value="HisKA"/>
    <property type="match status" value="1"/>
</dbReference>
<dbReference type="CDD" id="cd16922">
    <property type="entry name" value="HATPase_EvgS-ArcB-TorS-like"/>
    <property type="match status" value="1"/>
</dbReference>
<dbReference type="Gene3D" id="1.10.287.130">
    <property type="match status" value="1"/>
</dbReference>
<evidence type="ECO:0000256" key="1">
    <source>
        <dbReference type="ARBA" id="ARBA00000085"/>
    </source>
</evidence>
<dbReference type="KEGG" id="oni:Osc7112_1146"/>
<dbReference type="PROSITE" id="PS50113">
    <property type="entry name" value="PAC"/>
    <property type="match status" value="1"/>
</dbReference>
<dbReference type="PATRIC" id="fig|179408.3.peg.1398"/>
<dbReference type="EC" id="2.7.13.3" evidence="3"/>
<dbReference type="CDD" id="cd00082">
    <property type="entry name" value="HisKA"/>
    <property type="match status" value="1"/>
</dbReference>
<feature type="domain" description="PAC" evidence="14">
    <location>
        <begin position="378"/>
        <end position="431"/>
    </location>
</feature>
<evidence type="ECO:0000256" key="4">
    <source>
        <dbReference type="ARBA" id="ARBA00022475"/>
    </source>
</evidence>
<keyword evidence="6" id="KW-0808">Transferase</keyword>
<evidence type="ECO:0000259" key="13">
    <source>
        <dbReference type="PROSITE" id="PS50109"/>
    </source>
</evidence>
<reference evidence="15 16" key="1">
    <citation type="submission" date="2012-05" db="EMBL/GenBank/DDBJ databases">
        <title>Finished chromosome of genome of Oscillatoria sp. PCC 7112.</title>
        <authorList>
            <consortium name="US DOE Joint Genome Institute"/>
            <person name="Gugger M."/>
            <person name="Coursin T."/>
            <person name="Rippka R."/>
            <person name="Tandeau De Marsac N."/>
            <person name="Huntemann M."/>
            <person name="Wei C.-L."/>
            <person name="Han J."/>
            <person name="Detter J.C."/>
            <person name="Han C."/>
            <person name="Tapia R."/>
            <person name="Davenport K."/>
            <person name="Daligault H."/>
            <person name="Erkkila T."/>
            <person name="Gu W."/>
            <person name="Munk A.C.C."/>
            <person name="Teshima H."/>
            <person name="Xu Y."/>
            <person name="Chain P."/>
            <person name="Chen A."/>
            <person name="Krypides N."/>
            <person name="Mavromatis K."/>
            <person name="Markowitz V."/>
            <person name="Szeto E."/>
            <person name="Ivanova N."/>
            <person name="Mikhailova N."/>
            <person name="Ovchinnikova G."/>
            <person name="Pagani I."/>
            <person name="Pati A."/>
            <person name="Goodwin L."/>
            <person name="Peters L."/>
            <person name="Pitluck S."/>
            <person name="Woyke T."/>
            <person name="Kerfeld C."/>
        </authorList>
    </citation>
    <scope>NUCLEOTIDE SEQUENCE [LARGE SCALE GENOMIC DNA]</scope>
    <source>
        <strain evidence="15 16">PCC 7112</strain>
    </source>
</reference>
<dbReference type="SUPFAM" id="SSF55874">
    <property type="entry name" value="ATPase domain of HSP90 chaperone/DNA topoisomerase II/histidine kinase"/>
    <property type="match status" value="1"/>
</dbReference>
<keyword evidence="9" id="KW-0067">ATP-binding</keyword>
<proteinExistence type="predicted"/>
<evidence type="ECO:0000256" key="2">
    <source>
        <dbReference type="ARBA" id="ARBA00004236"/>
    </source>
</evidence>
<dbReference type="Pfam" id="PF02518">
    <property type="entry name" value="HATPase_c"/>
    <property type="match status" value="1"/>
</dbReference>
<dbReference type="SMART" id="SM00091">
    <property type="entry name" value="PAS"/>
    <property type="match status" value="2"/>
</dbReference>
<dbReference type="FunFam" id="3.30.565.10:FF:000023">
    <property type="entry name" value="PAS domain-containing sensor histidine kinase"/>
    <property type="match status" value="1"/>
</dbReference>
<dbReference type="InterPro" id="IPR005467">
    <property type="entry name" value="His_kinase_dom"/>
</dbReference>
<keyword evidence="4" id="KW-1003">Cell membrane</keyword>
<feature type="domain" description="Histidine kinase" evidence="13">
    <location>
        <begin position="582"/>
        <end position="800"/>
    </location>
</feature>
<dbReference type="GO" id="GO:0005886">
    <property type="term" value="C:plasma membrane"/>
    <property type="evidence" value="ECO:0007669"/>
    <property type="project" value="UniProtKB-SubCell"/>
</dbReference>
<dbReference type="Pfam" id="PF08448">
    <property type="entry name" value="PAS_4"/>
    <property type="match status" value="1"/>
</dbReference>